<dbReference type="Proteomes" id="UP000837857">
    <property type="component" value="Chromosome 18"/>
</dbReference>
<evidence type="ECO:0000256" key="1">
    <source>
        <dbReference type="SAM" id="MobiDB-lite"/>
    </source>
</evidence>
<protein>
    <submittedName>
        <fullName evidence="2">Uncharacterized protein</fullName>
    </submittedName>
</protein>
<keyword evidence="3" id="KW-1185">Reference proteome</keyword>
<evidence type="ECO:0000313" key="2">
    <source>
        <dbReference type="EMBL" id="CAH2048214.1"/>
    </source>
</evidence>
<gene>
    <name evidence="2" type="ORF">IPOD504_LOCUS5963</name>
</gene>
<feature type="compositionally biased region" description="Low complexity" evidence="1">
    <location>
        <begin position="67"/>
        <end position="77"/>
    </location>
</feature>
<name>A0ABN8I3D4_9NEOP</name>
<evidence type="ECO:0000313" key="3">
    <source>
        <dbReference type="Proteomes" id="UP000837857"/>
    </source>
</evidence>
<reference evidence="2" key="1">
    <citation type="submission" date="2022-03" db="EMBL/GenBank/DDBJ databases">
        <authorList>
            <person name="Martin H S."/>
        </authorList>
    </citation>
    <scope>NUCLEOTIDE SEQUENCE</scope>
</reference>
<proteinExistence type="predicted"/>
<feature type="region of interest" description="Disordered" evidence="1">
    <location>
        <begin position="67"/>
        <end position="95"/>
    </location>
</feature>
<dbReference type="EMBL" id="OW152830">
    <property type="protein sequence ID" value="CAH2048214.1"/>
    <property type="molecule type" value="Genomic_DNA"/>
</dbReference>
<accession>A0ABN8I3D4</accession>
<sequence>MYANKARLFAKGHPDDCSRVEEFISFIGRPPRDANKGKAFRAIRLLWRSIGRNEIVVLAEPEIETSATASSQSAVQTGPVLGGDGLSEGVDGPRGRFSLRGSKATTLAGYGRHAVYAGGAGAYHARTSAVPLNATSQRKSRSTKSQYGIRRKLAVLNFADVVSKRDDFIEW</sequence>
<organism evidence="2 3">
    <name type="scientific">Iphiclides podalirius</name>
    <name type="common">scarce swallowtail</name>
    <dbReference type="NCBI Taxonomy" id="110791"/>
    <lineage>
        <taxon>Eukaryota</taxon>
        <taxon>Metazoa</taxon>
        <taxon>Ecdysozoa</taxon>
        <taxon>Arthropoda</taxon>
        <taxon>Hexapoda</taxon>
        <taxon>Insecta</taxon>
        <taxon>Pterygota</taxon>
        <taxon>Neoptera</taxon>
        <taxon>Endopterygota</taxon>
        <taxon>Lepidoptera</taxon>
        <taxon>Glossata</taxon>
        <taxon>Ditrysia</taxon>
        <taxon>Papilionoidea</taxon>
        <taxon>Papilionidae</taxon>
        <taxon>Papilioninae</taxon>
        <taxon>Iphiclides</taxon>
    </lineage>
</organism>
<feature type="non-terminal residue" evidence="2">
    <location>
        <position position="1"/>
    </location>
</feature>